<organism evidence="2 3">
    <name type="scientific">Pseudomonas fluorescens</name>
    <dbReference type="NCBI Taxonomy" id="294"/>
    <lineage>
        <taxon>Bacteria</taxon>
        <taxon>Pseudomonadati</taxon>
        <taxon>Pseudomonadota</taxon>
        <taxon>Gammaproteobacteria</taxon>
        <taxon>Pseudomonadales</taxon>
        <taxon>Pseudomonadaceae</taxon>
        <taxon>Pseudomonas</taxon>
    </lineage>
</organism>
<sequence>MATQNQSTTKKTHDTPMLSLRAAVREGSVDVEARTVELIWTTGAKGHRWSWDVGSYMEELEVSEDAIRLDRLNNGAPLLNTHKSEDLNDVIGVVERAWLEGEQGHALVRFSKRDDAEKIFLDVQDGILRKISVKYVVHRYQITEDSDEKLPTYRAVDWEPLELSVVPIAFDDGANFRNATAPADYKGQRFPTIFEVREASEPSEKPAAVPTTQEEDAMTEEEKRAAEEAKRAAEETLRRESAEAERKRSLTIRTMARKVGLGEDAVVDELIERGVSVGDASSALIDALAARQAKDQPNTRNSQPTVVTGGQDQTVITAKREAMQNALLHRCDGKIKLEDAGREFRGMRLVDMAREFVEMSGGNARGMTPQELARAALGCDRQAVRAAGMHSTSDFPLLLGSTVNRTLRDAYTNAPQTWRPLGRQTTVPDFRAVTRAALGDIAALEQVKEHGEYKYGTLSEDGAPIKVAKFGKIIAITWETIVNDDLGALTRIPAALGNAAAATESNVVWALLLGNPNFTDGTPFFDAAHGNVAGSGGAINTTTLAAARAAMRKQKSKAGEFLNLAPEFLVVGPDKELEAYQFTSSNYVPAKNADINDVRNASLTVIVDARITGNQWYLYAAPGAVDTFEYAYLEGEQGVFTETREGFEVDGMEIKARLVFGAGWIDYRGAYKNPGA</sequence>
<dbReference type="Pfam" id="PF25209">
    <property type="entry name" value="Phage_capsid_4"/>
    <property type="match status" value="1"/>
</dbReference>
<reference evidence="2 3" key="1">
    <citation type="submission" date="2019-09" db="EMBL/GenBank/DDBJ databases">
        <authorList>
            <person name="Chandra G."/>
            <person name="Truman W A."/>
        </authorList>
    </citation>
    <scope>NUCLEOTIDE SEQUENCE [LARGE SCALE GENOMIC DNA]</scope>
    <source>
        <strain evidence="2">PS854</strain>
    </source>
</reference>
<dbReference type="EMBL" id="CABVIF010000003">
    <property type="protein sequence ID" value="VVO86492.1"/>
    <property type="molecule type" value="Genomic_DNA"/>
</dbReference>
<feature type="compositionally biased region" description="Basic and acidic residues" evidence="1">
    <location>
        <begin position="220"/>
        <end position="247"/>
    </location>
</feature>
<evidence type="ECO:0008006" key="4">
    <source>
        <dbReference type="Google" id="ProtNLM"/>
    </source>
</evidence>
<feature type="region of interest" description="Disordered" evidence="1">
    <location>
        <begin position="198"/>
        <end position="247"/>
    </location>
</feature>
<feature type="compositionally biased region" description="Polar residues" evidence="1">
    <location>
        <begin position="295"/>
        <end position="311"/>
    </location>
</feature>
<evidence type="ECO:0000313" key="2">
    <source>
        <dbReference type="EMBL" id="VVO86492.1"/>
    </source>
</evidence>
<name>A0A5E7JE51_PSEFL</name>
<dbReference type="Proteomes" id="UP000327111">
    <property type="component" value="Unassembled WGS sequence"/>
</dbReference>
<proteinExistence type="predicted"/>
<accession>A0A5E7JE51</accession>
<gene>
    <name evidence="2" type="ORF">PS854_02071</name>
</gene>
<evidence type="ECO:0000313" key="3">
    <source>
        <dbReference type="Proteomes" id="UP000327111"/>
    </source>
</evidence>
<feature type="region of interest" description="Disordered" evidence="1">
    <location>
        <begin position="291"/>
        <end position="311"/>
    </location>
</feature>
<dbReference type="AlphaFoldDB" id="A0A5E7JE51"/>
<protein>
    <recommendedName>
        <fullName evidence="4">Bacteriophage Mu GpT domain-containing protein</fullName>
    </recommendedName>
</protein>
<evidence type="ECO:0000256" key="1">
    <source>
        <dbReference type="SAM" id="MobiDB-lite"/>
    </source>
</evidence>
<dbReference type="NCBIfam" id="NF045541">
    <property type="entry name" value="scaf_prot_MCP2"/>
    <property type="match status" value="1"/>
</dbReference>